<protein>
    <submittedName>
        <fullName evidence="1">Winged helix DNA-binding domain-containing protein</fullName>
    </submittedName>
</protein>
<dbReference type="PANTHER" id="PTHR38479:SF2">
    <property type="entry name" value="WINGED HELIX DNA-BINDING DOMAIN-CONTAINING PROTEIN"/>
    <property type="match status" value="1"/>
</dbReference>
<sequence>MNSSRIIERRLRSHRLTAPAPSIAAAAEHMLATQGQEFWGGRWALASRTKGASTVRDVDAAFDRGEIVRSWTMRGTIHVIPARDLGWVLSVTAERQRNAAAAVHRAEGIDADELAKAERLALTALRGGNRLSRKELFAVLEGGGVSTASQRGYHLLVALSLRGLVCQGPVVPRPAGPTREQYIVRTDEWVTDAASPADPLAELFVRYITSHGPAGARDFAWWSGLPLGVARAAAEAASDRISIASDDREPTYVAAGKAPRRSAAAHEVLALPPYEEYYISYADRTSVCASEFLAHIGPAINGIVRPTIVARGQVVGVWTHSLALGRHTDSPVPELFAPGAATDAEIGAALDRYRAFITA</sequence>
<dbReference type="Proteomes" id="UP001589611">
    <property type="component" value="Unassembled WGS sequence"/>
</dbReference>
<proteinExistence type="predicted"/>
<reference evidence="1 2" key="1">
    <citation type="submission" date="2024-09" db="EMBL/GenBank/DDBJ databases">
        <authorList>
            <person name="Sun Q."/>
            <person name="Mori K."/>
        </authorList>
    </citation>
    <scope>NUCLEOTIDE SEQUENCE [LARGE SCALE GENOMIC DNA]</scope>
    <source>
        <strain evidence="1 2">JCM 1342</strain>
    </source>
</reference>
<keyword evidence="1" id="KW-0238">DNA-binding</keyword>
<dbReference type="Pfam" id="PF06224">
    <property type="entry name" value="AlkZ-like"/>
    <property type="match status" value="1"/>
</dbReference>
<dbReference type="InterPro" id="IPR009351">
    <property type="entry name" value="AlkZ-like"/>
</dbReference>
<dbReference type="GO" id="GO:0003677">
    <property type="term" value="F:DNA binding"/>
    <property type="evidence" value="ECO:0007669"/>
    <property type="project" value="UniProtKB-KW"/>
</dbReference>
<gene>
    <name evidence="1" type="ORF">ACFFPJ_07895</name>
</gene>
<comment type="caution">
    <text evidence="1">The sequence shown here is derived from an EMBL/GenBank/DDBJ whole genome shotgun (WGS) entry which is preliminary data.</text>
</comment>
<evidence type="ECO:0000313" key="1">
    <source>
        <dbReference type="EMBL" id="MFB9645718.1"/>
    </source>
</evidence>
<dbReference type="PANTHER" id="PTHR38479">
    <property type="entry name" value="LMO0824 PROTEIN"/>
    <property type="match status" value="1"/>
</dbReference>
<name>A0ABV5SZD8_9MICO</name>
<organism evidence="1 2">
    <name type="scientific">Microbacterium terregens</name>
    <dbReference type="NCBI Taxonomy" id="69363"/>
    <lineage>
        <taxon>Bacteria</taxon>
        <taxon>Bacillati</taxon>
        <taxon>Actinomycetota</taxon>
        <taxon>Actinomycetes</taxon>
        <taxon>Micrococcales</taxon>
        <taxon>Microbacteriaceae</taxon>
        <taxon>Microbacterium</taxon>
    </lineage>
</organism>
<evidence type="ECO:0000313" key="2">
    <source>
        <dbReference type="Proteomes" id="UP001589611"/>
    </source>
</evidence>
<accession>A0ABV5SZD8</accession>
<dbReference type="RefSeq" id="WP_344712189.1">
    <property type="nucleotide sequence ID" value="NZ_BAAAWH010000001.1"/>
</dbReference>
<dbReference type="EMBL" id="JBHMBE010000003">
    <property type="protein sequence ID" value="MFB9645718.1"/>
    <property type="molecule type" value="Genomic_DNA"/>
</dbReference>
<keyword evidence="2" id="KW-1185">Reference proteome</keyword>